<accession>A0ACB7IIJ8</accession>
<keyword evidence="2" id="KW-1185">Reference proteome</keyword>
<name>A0ACB7IIJ8_PLECO</name>
<sequence length="484" mass="54551">MSFNGKQPTLVNQLQTDVPKEKVKAHLQVLGVFFHLLDTLAGTSKPGNVEATVDEFFQRSTYRLQVWLEQVIKIDGMEDFEKPLQDHELPPLDVALALHSYMLSPLRYFEDSELRFPQLKRMKEYPLASILNVLDPTGRGYDELKCLTAAKYWQNKTQLKFNAIDSMSKDDTRVIECPSCNTAASVPWNGDRGFASPGFEYDCSKCHLAVNHDLLCAGKFFKALTQAKDGPGFCLPNTAILVRGELDIQSRCASIVAEVWKCLQDEKGEIQPLKDLAELAATEGSSTVAFIANKLSRAESALRTESLPVLLRSFEHSYPFTQDVVIALHHQRPFIDTIYNQGWSASKADVPSDSDLNEAYMLYVDFLNLVLNIKRREPGWQDDLIWHTHQLMPQNYRAFIVDHLHVYLDHLPKGEDMNAFRRHYDNEKNPKSVAVWIESRSIVALTTKGTFLPDDKPAPESCQAGLAAPSFLVTEPATAIFASN</sequence>
<dbReference type="Proteomes" id="UP000824881">
    <property type="component" value="Unassembled WGS sequence"/>
</dbReference>
<comment type="caution">
    <text evidence="1">The sequence shown here is derived from an EMBL/GenBank/DDBJ whole genome shotgun (WGS) entry which is preliminary data.</text>
</comment>
<gene>
    <name evidence="1" type="ORF">CCMSSC00406_0008819</name>
</gene>
<dbReference type="EMBL" id="WQMT02000010">
    <property type="protein sequence ID" value="KAG9218042.1"/>
    <property type="molecule type" value="Genomic_DNA"/>
</dbReference>
<proteinExistence type="predicted"/>
<evidence type="ECO:0000313" key="2">
    <source>
        <dbReference type="Proteomes" id="UP000824881"/>
    </source>
</evidence>
<organism evidence="1 2">
    <name type="scientific">Pleurotus cornucopiae</name>
    <name type="common">Cornucopia mushroom</name>
    <dbReference type="NCBI Taxonomy" id="5321"/>
    <lineage>
        <taxon>Eukaryota</taxon>
        <taxon>Fungi</taxon>
        <taxon>Dikarya</taxon>
        <taxon>Basidiomycota</taxon>
        <taxon>Agaricomycotina</taxon>
        <taxon>Agaricomycetes</taxon>
        <taxon>Agaricomycetidae</taxon>
        <taxon>Agaricales</taxon>
        <taxon>Pleurotineae</taxon>
        <taxon>Pleurotaceae</taxon>
        <taxon>Pleurotus</taxon>
    </lineage>
</organism>
<protein>
    <submittedName>
        <fullName evidence="1">Uncharacterized protein</fullName>
    </submittedName>
</protein>
<evidence type="ECO:0000313" key="1">
    <source>
        <dbReference type="EMBL" id="KAG9218042.1"/>
    </source>
</evidence>
<reference evidence="1 2" key="1">
    <citation type="journal article" date="2021" name="Appl. Environ. Microbiol.">
        <title>Genetic linkage and physical mapping for an oyster mushroom Pleurotus cornucopiae and QTL analysis for the trait cap color.</title>
        <authorList>
            <person name="Zhang Y."/>
            <person name="Gao W."/>
            <person name="Sonnenberg A."/>
            <person name="Chen Q."/>
            <person name="Zhang J."/>
            <person name="Huang C."/>
        </authorList>
    </citation>
    <scope>NUCLEOTIDE SEQUENCE [LARGE SCALE GENOMIC DNA]</scope>
    <source>
        <strain evidence="1">CCMSSC00406</strain>
    </source>
</reference>